<proteinExistence type="predicted"/>
<feature type="compositionally biased region" description="Basic and acidic residues" evidence="2">
    <location>
        <begin position="101"/>
        <end position="113"/>
    </location>
</feature>
<evidence type="ECO:0000256" key="2">
    <source>
        <dbReference type="SAM" id="MobiDB-lite"/>
    </source>
</evidence>
<keyword evidence="1" id="KW-0175">Coiled coil</keyword>
<organism evidence="3">
    <name type="scientific">uncultured bacterium contig00018</name>
    <dbReference type="NCBI Taxonomy" id="1181509"/>
    <lineage>
        <taxon>Bacteria</taxon>
        <taxon>environmental samples</taxon>
    </lineage>
</organism>
<accession>A0A806K1E7</accession>
<evidence type="ECO:0000256" key="1">
    <source>
        <dbReference type="SAM" id="Coils"/>
    </source>
</evidence>
<dbReference type="EMBL" id="JQ844231">
    <property type="protein sequence ID" value="AGS53373.1"/>
    <property type="molecule type" value="Genomic_DNA"/>
</dbReference>
<sequence length="480" mass="56916">MTKENEKYFDRQKLYSEVWEYTIVNLCKQYDVSHSVLVNACKALNIPRPHVGYWTQKELGKAPPPLELPLLDNPPRLLIHPPKPEKQSKPVTTRKNVIQESEQKSRPSNKEIKIAQMDSSSQQKNKGTDIKQIVTLPDIKSEPNIEEAPQKKPIIEISNWQDSIPKKECLLPQIFEDAIKLIEKEKNPEMAITLPPKTEKENPFVRKTRLMLERKINNLRNKSSMNNNGRVRCYGKYLFDVDVSPEAVERTLNILQALCNAFEKRGFNLVSERNEYYQYYDTYFSIWGEKISFLITETDKKGKLTLQNKYYSSKPVFKRQWEDTEKSALEEKLNDVISGLIFTAAWKKEEAARQKKAEEDRKHKQERERLAKMDKQRIANFNKAVECWIHYQNMSAFLAMVKKGYKRSGKKTEETAKWIRWAADYIAKYKTKFENLVRYEVEEYEEQSEMKSDFKLPYIPKPPEPYNYWKRPWYKRLKDR</sequence>
<feature type="coiled-coil region" evidence="1">
    <location>
        <begin position="347"/>
        <end position="376"/>
    </location>
</feature>
<feature type="region of interest" description="Disordered" evidence="2">
    <location>
        <begin position="77"/>
        <end position="130"/>
    </location>
</feature>
<name>A0A806K1E7_9BACT</name>
<dbReference type="AlphaFoldDB" id="A0A806K1E7"/>
<protein>
    <submittedName>
        <fullName evidence="3">Uncharacterized protein</fullName>
    </submittedName>
</protein>
<reference evidence="3" key="1">
    <citation type="submission" date="2012-03" db="EMBL/GenBank/DDBJ databases">
        <title>Functional metagenomics reveals considerable lignocellulase gene clusters in the gut microbiome of a wood-feeding higher termite.</title>
        <authorList>
            <person name="Liu N."/>
        </authorList>
    </citation>
    <scope>NUCLEOTIDE SEQUENCE</scope>
</reference>
<evidence type="ECO:0000313" key="3">
    <source>
        <dbReference type="EMBL" id="AGS53373.1"/>
    </source>
</evidence>
<feature type="compositionally biased region" description="Polar residues" evidence="2">
    <location>
        <begin position="89"/>
        <end position="100"/>
    </location>
</feature>